<accession>U6BU10</accession>
<feature type="compositionally biased region" description="Basic residues" evidence="1">
    <location>
        <begin position="31"/>
        <end position="56"/>
    </location>
</feature>
<organism evidence="2">
    <name type="scientific">uncultured denitrifying bacterium</name>
    <dbReference type="NCBI Taxonomy" id="206937"/>
    <lineage>
        <taxon>Bacteria</taxon>
        <taxon>environmental samples</taxon>
    </lineage>
</organism>
<proteinExistence type="predicted"/>
<feature type="region of interest" description="Disordered" evidence="1">
    <location>
        <begin position="1"/>
        <end position="98"/>
    </location>
</feature>
<name>U6BU10_9BACT</name>
<feature type="non-terminal residue" evidence="2">
    <location>
        <position position="131"/>
    </location>
</feature>
<reference evidence="2" key="1">
    <citation type="submission" date="2013-10" db="EMBL/GenBank/DDBJ databases">
        <title>Population dynamics of denitrifying bacteria in full-scale Polish wastewater treatment plants.</title>
        <authorList>
            <person name="Zielinska M."/>
            <person name="Rusanowska P."/>
            <person name="Jarzabek J."/>
            <person name="Lund Nielsen J."/>
        </authorList>
    </citation>
    <scope>NUCLEOTIDE SEQUENCE</scope>
</reference>
<protein>
    <submittedName>
        <fullName evidence="2">Membrane bound nitrate reductase</fullName>
    </submittedName>
</protein>
<evidence type="ECO:0000313" key="2">
    <source>
        <dbReference type="EMBL" id="AHA40705.1"/>
    </source>
</evidence>
<feature type="compositionally biased region" description="Basic residues" evidence="1">
    <location>
        <begin position="8"/>
        <end position="19"/>
    </location>
</feature>
<sequence length="131" mass="14673">VGPARLQGLRRHARTRHAQHQGGASPPAPLRPRRCRRRAGPGRHHPLHRGQRRLPRHQAGARAPQQGQGAAADGRGRHDGRAHPPGRRNLLGGQERVQAPRVLLLPQLRLRLHVEEQPPPLQREDGHLVRK</sequence>
<evidence type="ECO:0000256" key="1">
    <source>
        <dbReference type="SAM" id="MobiDB-lite"/>
    </source>
</evidence>
<feature type="non-terminal residue" evidence="2">
    <location>
        <position position="1"/>
    </location>
</feature>
<gene>
    <name evidence="2" type="primary">narG</name>
</gene>
<feature type="compositionally biased region" description="Low complexity" evidence="1">
    <location>
        <begin position="57"/>
        <end position="73"/>
    </location>
</feature>
<dbReference type="EMBL" id="KF741008">
    <property type="protein sequence ID" value="AHA40705.1"/>
    <property type="molecule type" value="Genomic_DNA"/>
</dbReference>
<dbReference type="AlphaFoldDB" id="U6BU10"/>